<feature type="compositionally biased region" description="Polar residues" evidence="1">
    <location>
        <begin position="65"/>
        <end position="107"/>
    </location>
</feature>
<feature type="compositionally biased region" description="Polar residues" evidence="1">
    <location>
        <begin position="128"/>
        <end position="142"/>
    </location>
</feature>
<evidence type="ECO:0000313" key="3">
    <source>
        <dbReference type="Proteomes" id="UP000256645"/>
    </source>
</evidence>
<reference evidence="2 3" key="1">
    <citation type="journal article" date="2018" name="IMA Fungus">
        <title>IMA Genome-F 9: Draft genome sequence of Annulohypoxylon stygium, Aspergillus mulundensis, Berkeleyomyces basicola (syn. Thielaviopsis basicola), Ceratocystis smalleyi, two Cercospora beticola strains, Coleophoma cylindrospora, Fusarium fracticaudum, Phialophora cf. hyalina, and Morchella septimelata.</title>
        <authorList>
            <person name="Wingfield B.D."/>
            <person name="Bills G.F."/>
            <person name="Dong Y."/>
            <person name="Huang W."/>
            <person name="Nel W.J."/>
            <person name="Swalarsk-Parry B.S."/>
            <person name="Vaghefi N."/>
            <person name="Wilken P.M."/>
            <person name="An Z."/>
            <person name="de Beer Z.W."/>
            <person name="De Vos L."/>
            <person name="Chen L."/>
            <person name="Duong T.A."/>
            <person name="Gao Y."/>
            <person name="Hammerbacher A."/>
            <person name="Kikkert J.R."/>
            <person name="Li Y."/>
            <person name="Li H."/>
            <person name="Li K."/>
            <person name="Li Q."/>
            <person name="Liu X."/>
            <person name="Ma X."/>
            <person name="Naidoo K."/>
            <person name="Pethybridge S.J."/>
            <person name="Sun J."/>
            <person name="Steenkamp E.T."/>
            <person name="van der Nest M.A."/>
            <person name="van Wyk S."/>
            <person name="Wingfield M.J."/>
            <person name="Xiong C."/>
            <person name="Yue Q."/>
            <person name="Zhang X."/>
        </authorList>
    </citation>
    <scope>NUCLEOTIDE SEQUENCE [LARGE SCALE GENOMIC DNA]</scope>
    <source>
        <strain evidence="2 3">BP6252</strain>
    </source>
</reference>
<gene>
    <name evidence="2" type="ORF">BP6252_01939</name>
</gene>
<name>A0A3D8SDF8_9HELO</name>
<dbReference type="OrthoDB" id="3556770at2759"/>
<dbReference type="AlphaFoldDB" id="A0A3D8SDF8"/>
<accession>A0A3D8SDF8</accession>
<keyword evidence="3" id="KW-1185">Reference proteome</keyword>
<dbReference type="EMBL" id="PDLM01000002">
    <property type="protein sequence ID" value="RDW84349.1"/>
    <property type="molecule type" value="Genomic_DNA"/>
</dbReference>
<proteinExistence type="predicted"/>
<organism evidence="2 3">
    <name type="scientific">Coleophoma cylindrospora</name>
    <dbReference type="NCBI Taxonomy" id="1849047"/>
    <lineage>
        <taxon>Eukaryota</taxon>
        <taxon>Fungi</taxon>
        <taxon>Dikarya</taxon>
        <taxon>Ascomycota</taxon>
        <taxon>Pezizomycotina</taxon>
        <taxon>Leotiomycetes</taxon>
        <taxon>Helotiales</taxon>
        <taxon>Dermateaceae</taxon>
        <taxon>Coleophoma</taxon>
    </lineage>
</organism>
<feature type="compositionally biased region" description="Low complexity" evidence="1">
    <location>
        <begin position="113"/>
        <end position="122"/>
    </location>
</feature>
<sequence>MRGSKVEAGGADLVLPSYGAAGAVLGAQWSSRHTDWAMAQHPMLKPRGDAIPPSDRIQPGEYIKPTSSQNHPRNFRASSNGYNSLVTRISQRSSQDAKMASTNTPTFSEKKSYAPSISSMSSARPLLDSSSQKRSQNPNSFRSKTKKFLSSIGEPPALEWQRQQVAAGKMTEEELYQFNHMPMNPNGRGGPYPGSNLL</sequence>
<evidence type="ECO:0000313" key="2">
    <source>
        <dbReference type="EMBL" id="RDW84349.1"/>
    </source>
</evidence>
<evidence type="ECO:0000256" key="1">
    <source>
        <dbReference type="SAM" id="MobiDB-lite"/>
    </source>
</evidence>
<comment type="caution">
    <text evidence="2">The sequence shown here is derived from an EMBL/GenBank/DDBJ whole genome shotgun (WGS) entry which is preliminary data.</text>
</comment>
<protein>
    <submittedName>
        <fullName evidence="2">Uncharacterized protein</fullName>
    </submittedName>
</protein>
<dbReference type="Proteomes" id="UP000256645">
    <property type="component" value="Unassembled WGS sequence"/>
</dbReference>
<feature type="region of interest" description="Disordered" evidence="1">
    <location>
        <begin position="58"/>
        <end position="168"/>
    </location>
</feature>
<feature type="region of interest" description="Disordered" evidence="1">
    <location>
        <begin position="179"/>
        <end position="198"/>
    </location>
</feature>